<evidence type="ECO:0000259" key="6">
    <source>
        <dbReference type="PROSITE" id="PS51898"/>
    </source>
</evidence>
<dbReference type="OrthoDB" id="7816950at2"/>
<feature type="region of interest" description="Disordered" evidence="5">
    <location>
        <begin position="1"/>
        <end position="26"/>
    </location>
</feature>
<dbReference type="PANTHER" id="PTHR30629">
    <property type="entry name" value="PROPHAGE INTEGRASE"/>
    <property type="match status" value="1"/>
</dbReference>
<dbReference type="GO" id="GO:0006310">
    <property type="term" value="P:DNA recombination"/>
    <property type="evidence" value="ECO:0007669"/>
    <property type="project" value="UniProtKB-KW"/>
</dbReference>
<feature type="domain" description="Tyr recombinase" evidence="6">
    <location>
        <begin position="191"/>
        <end position="380"/>
    </location>
</feature>
<evidence type="ECO:0000256" key="1">
    <source>
        <dbReference type="ARBA" id="ARBA00008857"/>
    </source>
</evidence>
<dbReference type="AlphaFoldDB" id="A0A1H3AAB9"/>
<evidence type="ECO:0000256" key="3">
    <source>
        <dbReference type="ARBA" id="ARBA00023125"/>
    </source>
</evidence>
<accession>A0A1H3AAB9</accession>
<keyword evidence="4" id="KW-0233">DNA recombination</keyword>
<dbReference type="Gene3D" id="1.10.443.10">
    <property type="entry name" value="Intergrase catalytic core"/>
    <property type="match status" value="1"/>
</dbReference>
<name>A0A1H3AAB9_9RHOB</name>
<dbReference type="STRING" id="356660.SAMN05444336_104118"/>
<reference evidence="7 8" key="1">
    <citation type="submission" date="2016-10" db="EMBL/GenBank/DDBJ databases">
        <authorList>
            <person name="de Groot N.N."/>
        </authorList>
    </citation>
    <scope>NUCLEOTIDE SEQUENCE [LARGE SCALE GENOMIC DNA]</scope>
    <source>
        <strain evidence="7 8">DSM 17890</strain>
    </source>
</reference>
<dbReference type="PROSITE" id="PS51898">
    <property type="entry name" value="TYR_RECOMBINASE"/>
    <property type="match status" value="1"/>
</dbReference>
<dbReference type="RefSeq" id="WP_092682330.1">
    <property type="nucleotide sequence ID" value="NZ_FNMZ01000004.1"/>
</dbReference>
<dbReference type="Proteomes" id="UP000199118">
    <property type="component" value="Unassembled WGS sequence"/>
</dbReference>
<dbReference type="InterPro" id="IPR013762">
    <property type="entry name" value="Integrase-like_cat_sf"/>
</dbReference>
<evidence type="ECO:0000313" key="8">
    <source>
        <dbReference type="Proteomes" id="UP000199118"/>
    </source>
</evidence>
<evidence type="ECO:0000256" key="4">
    <source>
        <dbReference type="ARBA" id="ARBA00023172"/>
    </source>
</evidence>
<evidence type="ECO:0000256" key="2">
    <source>
        <dbReference type="ARBA" id="ARBA00022908"/>
    </source>
</evidence>
<dbReference type="EMBL" id="FNMZ01000004">
    <property type="protein sequence ID" value="SDX26583.1"/>
    <property type="molecule type" value="Genomic_DNA"/>
</dbReference>
<organism evidence="7 8">
    <name type="scientific">Albimonas donghaensis</name>
    <dbReference type="NCBI Taxonomy" id="356660"/>
    <lineage>
        <taxon>Bacteria</taxon>
        <taxon>Pseudomonadati</taxon>
        <taxon>Pseudomonadota</taxon>
        <taxon>Alphaproteobacteria</taxon>
        <taxon>Rhodobacterales</taxon>
        <taxon>Paracoccaceae</taxon>
        <taxon>Albimonas</taxon>
    </lineage>
</organism>
<sequence length="443" mass="50467">MKGRAAKSKPEAGPLDDIEPVPARVRQRQRADESWRLWWEPTKAEREAFGFEAVPLDPHRLTWSMRQATALNRKVDDARNGITVRDRGGRTFSRLAAEYRRSPLWTKLREATRRDYDATLRRIEKKWGATQAAAFTKPILREWYETLYRENGKWIAQHDIRVMSVVLGYGELRGWIAANPAVRLRMETPPPRDRVLSWEEFDALCAAAEDLGLAGMRLAIAVAWYQGQRQADVLAARVENFGPDGMWRFLRSKAKQGSKQKAAVLPVHSELAPLIEARRAEAKGEGPLILNAEGAAYLPDNFRTHFAKVRARAARTMPPIKDVQFRDLRRSWAWWAREGGASDRDRADGMGNQSDKDVRLGITYNPASQAGAGRAVEAMRRPVRREGRPMEPTPRLARYRPMHARQAFKAAYPHGSAWAEMRSSLRVQNIGKYNRESGRITNP</sequence>
<gene>
    <name evidence="7" type="ORF">SAMN05444336_104118</name>
</gene>
<dbReference type="Gene3D" id="1.10.150.130">
    <property type="match status" value="1"/>
</dbReference>
<dbReference type="InterPro" id="IPR002104">
    <property type="entry name" value="Integrase_catalytic"/>
</dbReference>
<comment type="similarity">
    <text evidence="1">Belongs to the 'phage' integrase family.</text>
</comment>
<dbReference type="InterPro" id="IPR050808">
    <property type="entry name" value="Phage_Integrase"/>
</dbReference>
<dbReference type="InterPro" id="IPR010998">
    <property type="entry name" value="Integrase_recombinase_N"/>
</dbReference>
<dbReference type="InterPro" id="IPR011010">
    <property type="entry name" value="DNA_brk_join_enz"/>
</dbReference>
<keyword evidence="8" id="KW-1185">Reference proteome</keyword>
<protein>
    <submittedName>
        <fullName evidence="7">Site-specific recombinase XerD</fullName>
    </submittedName>
</protein>
<keyword evidence="2" id="KW-0229">DNA integration</keyword>
<dbReference type="GO" id="GO:0015074">
    <property type="term" value="P:DNA integration"/>
    <property type="evidence" value="ECO:0007669"/>
    <property type="project" value="UniProtKB-KW"/>
</dbReference>
<dbReference type="SUPFAM" id="SSF56349">
    <property type="entry name" value="DNA breaking-rejoining enzymes"/>
    <property type="match status" value="1"/>
</dbReference>
<keyword evidence="3" id="KW-0238">DNA-binding</keyword>
<evidence type="ECO:0000256" key="5">
    <source>
        <dbReference type="SAM" id="MobiDB-lite"/>
    </source>
</evidence>
<dbReference type="GO" id="GO:0003677">
    <property type="term" value="F:DNA binding"/>
    <property type="evidence" value="ECO:0007669"/>
    <property type="project" value="UniProtKB-KW"/>
</dbReference>
<evidence type="ECO:0000313" key="7">
    <source>
        <dbReference type="EMBL" id="SDX26583.1"/>
    </source>
</evidence>
<proteinExistence type="inferred from homology"/>
<dbReference type="PANTHER" id="PTHR30629:SF2">
    <property type="entry name" value="PROPHAGE INTEGRASE INTS-RELATED"/>
    <property type="match status" value="1"/>
</dbReference>